<evidence type="ECO:0000256" key="1">
    <source>
        <dbReference type="SAM" id="MobiDB-lite"/>
    </source>
</evidence>
<organism evidence="2">
    <name type="scientific">Fagus sylvatica</name>
    <name type="common">Beechnut</name>
    <dbReference type="NCBI Taxonomy" id="28930"/>
    <lineage>
        <taxon>Eukaryota</taxon>
        <taxon>Viridiplantae</taxon>
        <taxon>Streptophyta</taxon>
        <taxon>Embryophyta</taxon>
        <taxon>Tracheophyta</taxon>
        <taxon>Spermatophyta</taxon>
        <taxon>Magnoliopsida</taxon>
        <taxon>eudicotyledons</taxon>
        <taxon>Gunneridae</taxon>
        <taxon>Pentapetalae</taxon>
        <taxon>rosids</taxon>
        <taxon>fabids</taxon>
        <taxon>Fagales</taxon>
        <taxon>Fagaceae</taxon>
        <taxon>Fagus</taxon>
    </lineage>
</organism>
<evidence type="ECO:0000313" key="2">
    <source>
        <dbReference type="EMBL" id="SPC74196.1"/>
    </source>
</evidence>
<protein>
    <submittedName>
        <fullName evidence="2">Uncharacterized protein</fullName>
    </submittedName>
</protein>
<reference evidence="2" key="1">
    <citation type="submission" date="2018-02" db="EMBL/GenBank/DDBJ databases">
        <authorList>
            <person name="Cohen D.B."/>
            <person name="Kent A.D."/>
        </authorList>
    </citation>
    <scope>NUCLEOTIDE SEQUENCE</scope>
</reference>
<proteinExistence type="predicted"/>
<feature type="region of interest" description="Disordered" evidence="1">
    <location>
        <begin position="42"/>
        <end position="66"/>
    </location>
</feature>
<gene>
    <name evidence="2" type="ORF">FSB_LOCUS2078</name>
</gene>
<sequence length="66" mass="6662">MMGSDLGQDHHAQGGSGAFSRIRRVGGGVSVLCGRGWGAAEAEARGRGLRSGGGRGWGAAEVERPV</sequence>
<name>A0A2N9E5G8_FAGSY</name>
<accession>A0A2N9E5G8</accession>
<dbReference type="EMBL" id="OIVN01000097">
    <property type="protein sequence ID" value="SPC74196.1"/>
    <property type="molecule type" value="Genomic_DNA"/>
</dbReference>
<feature type="region of interest" description="Disordered" evidence="1">
    <location>
        <begin position="1"/>
        <end position="20"/>
    </location>
</feature>
<dbReference type="AlphaFoldDB" id="A0A2N9E5G8"/>